<dbReference type="OrthoDB" id="2016421at2759"/>
<evidence type="ECO:0000313" key="4">
    <source>
        <dbReference type="Proteomes" id="UP000008141"/>
    </source>
</evidence>
<keyword evidence="2" id="KW-0472">Membrane</keyword>
<dbReference type="OMA" id="CIFLWRV"/>
<keyword evidence="2" id="KW-1133">Transmembrane helix</keyword>
<keyword evidence="2" id="KW-0812">Transmembrane</keyword>
<accession>E1ZGP7</accession>
<dbReference type="KEGG" id="cvr:CHLNCDRAFT_134758"/>
<feature type="transmembrane region" description="Helical" evidence="2">
    <location>
        <begin position="102"/>
        <end position="123"/>
    </location>
</feature>
<dbReference type="GeneID" id="17354452"/>
<sequence>MQEAAQRIKKVATASGDALKAAGGVVSRAPGALYQVLPTSAKQLVNAAQTPGAVNRVISLQLTAFWQNHSKAIVGLGAATLCYALWRTLYRTSQLFVDLSETMATMGLFSLAASAVAFGYLYLRRRYTIDPQAAYRLAMYRLNTHPGLLEVMGAPLVGSPVQASVLTGGGIKFKGLRPRLRSKRIQMIFPLKGSERRGLASLEAKKRHGQLRFVLLAVDVPSVAGGEQRIFLQGGPALYDRGGVLDVLRDPFIRALSMEDVFMAEDEAEDTQEEREREAAAASRHAAAAAKQPKPLDQGGGLYFYEAAMIRAKQAWSKLAGRQQQAPATAAGDKAVKVEPTPAARAA</sequence>
<dbReference type="Proteomes" id="UP000008141">
    <property type="component" value="Unassembled WGS sequence"/>
</dbReference>
<dbReference type="EMBL" id="GL433846">
    <property type="protein sequence ID" value="EFN54793.1"/>
    <property type="molecule type" value="Genomic_DNA"/>
</dbReference>
<dbReference type="PANTHER" id="PTHR36354">
    <property type="entry name" value="IMPORT INNER MEMBRANE TRANSLOCASE SUBUNIT"/>
    <property type="match status" value="1"/>
</dbReference>
<feature type="region of interest" description="Disordered" evidence="1">
    <location>
        <begin position="266"/>
        <end position="298"/>
    </location>
</feature>
<dbReference type="PANTHER" id="PTHR36354:SF2">
    <property type="entry name" value="IMPORT INNER MEMBRANE TRANSLOCASE SUBUNIT"/>
    <property type="match status" value="1"/>
</dbReference>
<proteinExistence type="predicted"/>
<dbReference type="FunCoup" id="E1ZGP7">
    <property type="interactions" value="648"/>
</dbReference>
<dbReference type="InParanoid" id="E1ZGP7"/>
<organism evidence="4">
    <name type="scientific">Chlorella variabilis</name>
    <name type="common">Green alga</name>
    <dbReference type="NCBI Taxonomy" id="554065"/>
    <lineage>
        <taxon>Eukaryota</taxon>
        <taxon>Viridiplantae</taxon>
        <taxon>Chlorophyta</taxon>
        <taxon>core chlorophytes</taxon>
        <taxon>Trebouxiophyceae</taxon>
        <taxon>Chlorellales</taxon>
        <taxon>Chlorellaceae</taxon>
        <taxon>Chlorella clade</taxon>
        <taxon>Chlorella</taxon>
    </lineage>
</organism>
<feature type="region of interest" description="Disordered" evidence="1">
    <location>
        <begin position="321"/>
        <end position="347"/>
    </location>
</feature>
<protein>
    <submittedName>
        <fullName evidence="3">Uncharacterized protein</fullName>
    </submittedName>
</protein>
<dbReference type="STRING" id="554065.E1ZGP7"/>
<name>E1ZGP7_CHLVA</name>
<feature type="compositionally biased region" description="Low complexity" evidence="1">
    <location>
        <begin position="280"/>
        <end position="290"/>
    </location>
</feature>
<dbReference type="AlphaFoldDB" id="E1ZGP7"/>
<dbReference type="eggNOG" id="ENOG502QSQ1">
    <property type="taxonomic scope" value="Eukaryota"/>
</dbReference>
<dbReference type="RefSeq" id="XP_005846895.1">
    <property type="nucleotide sequence ID" value="XM_005846833.1"/>
</dbReference>
<feature type="transmembrane region" description="Helical" evidence="2">
    <location>
        <begin position="72"/>
        <end position="90"/>
    </location>
</feature>
<gene>
    <name evidence="3" type="ORF">CHLNCDRAFT_134758</name>
</gene>
<evidence type="ECO:0000256" key="2">
    <source>
        <dbReference type="SAM" id="Phobius"/>
    </source>
</evidence>
<evidence type="ECO:0000256" key="1">
    <source>
        <dbReference type="SAM" id="MobiDB-lite"/>
    </source>
</evidence>
<keyword evidence="4" id="KW-1185">Reference proteome</keyword>
<evidence type="ECO:0000313" key="3">
    <source>
        <dbReference type="EMBL" id="EFN54793.1"/>
    </source>
</evidence>
<reference evidence="3 4" key="1">
    <citation type="journal article" date="2010" name="Plant Cell">
        <title>The Chlorella variabilis NC64A genome reveals adaptation to photosymbiosis, coevolution with viruses, and cryptic sex.</title>
        <authorList>
            <person name="Blanc G."/>
            <person name="Duncan G."/>
            <person name="Agarkova I."/>
            <person name="Borodovsky M."/>
            <person name="Gurnon J."/>
            <person name="Kuo A."/>
            <person name="Lindquist E."/>
            <person name="Lucas S."/>
            <person name="Pangilinan J."/>
            <person name="Polle J."/>
            <person name="Salamov A."/>
            <person name="Terry A."/>
            <person name="Yamada T."/>
            <person name="Dunigan D.D."/>
            <person name="Grigoriev I.V."/>
            <person name="Claverie J.M."/>
            <person name="Van Etten J.L."/>
        </authorList>
    </citation>
    <scope>NUCLEOTIDE SEQUENCE [LARGE SCALE GENOMIC DNA]</scope>
    <source>
        <strain evidence="3 4">NC64A</strain>
    </source>
</reference>